<evidence type="ECO:0000313" key="1">
    <source>
        <dbReference type="EMBL" id="WGV25992.1"/>
    </source>
</evidence>
<keyword evidence="2" id="KW-1185">Reference proteome</keyword>
<evidence type="ECO:0000313" key="2">
    <source>
        <dbReference type="Proteomes" id="UP001223520"/>
    </source>
</evidence>
<dbReference type="RefSeq" id="WP_281483248.1">
    <property type="nucleotide sequence ID" value="NZ_CP124543.1"/>
</dbReference>
<proteinExistence type="predicted"/>
<dbReference type="KEGG" id="hbq:QI031_00250"/>
<dbReference type="AlphaFoldDB" id="A0AAJ6P9S5"/>
<dbReference type="EMBL" id="CP124543">
    <property type="protein sequence ID" value="WGV25992.1"/>
    <property type="molecule type" value="Genomic_DNA"/>
</dbReference>
<protein>
    <submittedName>
        <fullName evidence="1">Uncharacterized protein</fullName>
    </submittedName>
</protein>
<gene>
    <name evidence="1" type="ORF">QI031_00250</name>
</gene>
<dbReference type="Proteomes" id="UP001223520">
    <property type="component" value="Chromosome"/>
</dbReference>
<reference evidence="1 2" key="1">
    <citation type="journal article" date="2023" name="Limnol Oceanogr Lett">
        <title>Environmental adaptations by the intertidal Antarctic cyanobacterium Halotia branconii CENA392 as revealed using long-read genome sequencing.</title>
        <authorList>
            <person name="Dextro R.B."/>
            <person name="Delbaje E."/>
            <person name="Freitas P.N.N."/>
            <person name="Geraldes V."/>
            <person name="Pinto E."/>
            <person name="Long P.F."/>
            <person name="Fiore M.F."/>
        </authorList>
    </citation>
    <scope>NUCLEOTIDE SEQUENCE [LARGE SCALE GENOMIC DNA]</scope>
    <source>
        <strain evidence="1 2">CENA392</strain>
    </source>
</reference>
<sequence length="131" mass="15076">MMITDQQLKDVAENYVLNEYARPGLTAYIYEDADDPADDTTYHTYATEWPKPDEDALSSWEIIDTEIQLVTVEERNEEEKEYEVVVEALVTIGYSEDEEKEDEDPEPQERIISVYIGVDSNGQLFVANAEE</sequence>
<organism evidence="1 2">
    <name type="scientific">Halotia branconii CENA392</name>
    <dbReference type="NCBI Taxonomy" id="1539056"/>
    <lineage>
        <taxon>Bacteria</taxon>
        <taxon>Bacillati</taxon>
        <taxon>Cyanobacteriota</taxon>
        <taxon>Cyanophyceae</taxon>
        <taxon>Nostocales</taxon>
        <taxon>Nodulariaceae</taxon>
        <taxon>Halotia</taxon>
    </lineage>
</organism>
<accession>A0AAJ6P9S5</accession>
<name>A0AAJ6P9S5_9CYAN</name>